<evidence type="ECO:0000313" key="3">
    <source>
        <dbReference type="EMBL" id="GGY14655.1"/>
    </source>
</evidence>
<organism evidence="3 4">
    <name type="scientific">Paludibacterium paludis</name>
    <dbReference type="NCBI Taxonomy" id="1225769"/>
    <lineage>
        <taxon>Bacteria</taxon>
        <taxon>Pseudomonadati</taxon>
        <taxon>Pseudomonadota</taxon>
        <taxon>Betaproteobacteria</taxon>
        <taxon>Neisseriales</taxon>
        <taxon>Chromobacteriaceae</taxon>
        <taxon>Paludibacterium</taxon>
    </lineage>
</organism>
<dbReference type="PROSITE" id="PS51273">
    <property type="entry name" value="GATASE_TYPE_1"/>
    <property type="match status" value="1"/>
</dbReference>
<sequence>MKLLIIDNYDSFTYNLFNLIYQAVGIKADVLANNAAGYEAIAGRYDGIVISPGPGHPANHRDFGLSRDAIALSSVPVLGVCLGHQGIAHHFGGVIRHAPEPVHGLTDRIHHTGQGLFHGIPDGFSAVRYHSLMVASPLPDCLEATAWNAQGLIMALRHRSRPLVGVQFHPESICSEHGPALIQNFARML</sequence>
<gene>
    <name evidence="3" type="ORF">GCM10011289_17490</name>
</gene>
<dbReference type="Proteomes" id="UP000645257">
    <property type="component" value="Unassembled WGS sequence"/>
</dbReference>
<dbReference type="PANTHER" id="PTHR43418:SF4">
    <property type="entry name" value="MULTIFUNCTIONAL TRYPTOPHAN BIOSYNTHESIS PROTEIN"/>
    <property type="match status" value="1"/>
</dbReference>
<dbReference type="EMBL" id="BMYX01000008">
    <property type="protein sequence ID" value="GGY14655.1"/>
    <property type="molecule type" value="Genomic_DNA"/>
</dbReference>
<evidence type="ECO:0000313" key="4">
    <source>
        <dbReference type="Proteomes" id="UP000645257"/>
    </source>
</evidence>
<reference evidence="3" key="2">
    <citation type="submission" date="2020-09" db="EMBL/GenBank/DDBJ databases">
        <authorList>
            <person name="Sun Q."/>
            <person name="Kim S."/>
        </authorList>
    </citation>
    <scope>NUCLEOTIDE SEQUENCE</scope>
    <source>
        <strain evidence="3">KCTC 32182</strain>
    </source>
</reference>
<proteinExistence type="predicted"/>
<name>A0A918P206_9NEIS</name>
<dbReference type="InterPro" id="IPR050472">
    <property type="entry name" value="Anth_synth/Amidotransfase"/>
</dbReference>
<dbReference type="GO" id="GO:0000162">
    <property type="term" value="P:L-tryptophan biosynthetic process"/>
    <property type="evidence" value="ECO:0007669"/>
    <property type="project" value="TreeGrafter"/>
</dbReference>
<dbReference type="GO" id="GO:0005829">
    <property type="term" value="C:cytosol"/>
    <property type="evidence" value="ECO:0007669"/>
    <property type="project" value="TreeGrafter"/>
</dbReference>
<dbReference type="PRINTS" id="PR00097">
    <property type="entry name" value="ANTSNTHASEII"/>
</dbReference>
<dbReference type="PANTHER" id="PTHR43418">
    <property type="entry name" value="MULTIFUNCTIONAL TRYPTOPHAN BIOSYNTHESIS PROTEIN-RELATED"/>
    <property type="match status" value="1"/>
</dbReference>
<dbReference type="Gene3D" id="3.40.50.880">
    <property type="match status" value="1"/>
</dbReference>
<reference evidence="3" key="1">
    <citation type="journal article" date="2014" name="Int. J. Syst. Evol. Microbiol.">
        <title>Complete genome sequence of Corynebacterium casei LMG S-19264T (=DSM 44701T), isolated from a smear-ripened cheese.</title>
        <authorList>
            <consortium name="US DOE Joint Genome Institute (JGI-PGF)"/>
            <person name="Walter F."/>
            <person name="Albersmeier A."/>
            <person name="Kalinowski J."/>
            <person name="Ruckert C."/>
        </authorList>
    </citation>
    <scope>NUCLEOTIDE SEQUENCE</scope>
    <source>
        <strain evidence="3">KCTC 32182</strain>
    </source>
</reference>
<evidence type="ECO:0000259" key="2">
    <source>
        <dbReference type="Pfam" id="PF00117"/>
    </source>
</evidence>
<accession>A0A918P206</accession>
<dbReference type="InterPro" id="IPR017926">
    <property type="entry name" value="GATASE"/>
</dbReference>
<dbReference type="PRINTS" id="PR00096">
    <property type="entry name" value="GATASE"/>
</dbReference>
<dbReference type="RefSeq" id="WP_215796475.1">
    <property type="nucleotide sequence ID" value="NZ_BMYX01000008.1"/>
</dbReference>
<comment type="caution">
    <text evidence="3">The sequence shown here is derived from an EMBL/GenBank/DDBJ whole genome shotgun (WGS) entry which is preliminary data.</text>
</comment>
<feature type="domain" description="Glutamine amidotransferase" evidence="2">
    <location>
        <begin position="4"/>
        <end position="186"/>
    </location>
</feature>
<keyword evidence="4" id="KW-1185">Reference proteome</keyword>
<dbReference type="InterPro" id="IPR006221">
    <property type="entry name" value="TrpG/PapA_dom"/>
</dbReference>
<dbReference type="InterPro" id="IPR029062">
    <property type="entry name" value="Class_I_gatase-like"/>
</dbReference>
<dbReference type="AlphaFoldDB" id="A0A918P206"/>
<dbReference type="CDD" id="cd01743">
    <property type="entry name" value="GATase1_Anthranilate_Synthase"/>
    <property type="match status" value="1"/>
</dbReference>
<dbReference type="SUPFAM" id="SSF52317">
    <property type="entry name" value="Class I glutamine amidotransferase-like"/>
    <property type="match status" value="1"/>
</dbReference>
<dbReference type="Pfam" id="PF00117">
    <property type="entry name" value="GATase"/>
    <property type="match status" value="1"/>
</dbReference>
<keyword evidence="1" id="KW-0315">Glutamine amidotransferase</keyword>
<evidence type="ECO:0000256" key="1">
    <source>
        <dbReference type="ARBA" id="ARBA00022962"/>
    </source>
</evidence>
<protein>
    <recommendedName>
        <fullName evidence="2">Glutamine amidotransferase domain-containing protein</fullName>
    </recommendedName>
</protein>
<dbReference type="FunFam" id="3.40.50.880:FF:000003">
    <property type="entry name" value="Anthranilate synthase component II"/>
    <property type="match status" value="1"/>
</dbReference>
<dbReference type="GO" id="GO:0004049">
    <property type="term" value="F:anthranilate synthase activity"/>
    <property type="evidence" value="ECO:0007669"/>
    <property type="project" value="TreeGrafter"/>
</dbReference>
<dbReference type="NCBIfam" id="TIGR00566">
    <property type="entry name" value="trpG_papA"/>
    <property type="match status" value="1"/>
</dbReference>